<comment type="caution">
    <text evidence="14">The sequence shown here is derived from an EMBL/GenBank/DDBJ whole genome shotgun (WGS) entry which is preliminary data.</text>
</comment>
<dbReference type="InterPro" id="IPR014743">
    <property type="entry name" value="Cl-channel_core"/>
</dbReference>
<dbReference type="PROSITE" id="PS51371">
    <property type="entry name" value="CBS"/>
    <property type="match status" value="2"/>
</dbReference>
<feature type="domain" description="CBS" evidence="13">
    <location>
        <begin position="674"/>
        <end position="736"/>
    </location>
</feature>
<feature type="transmembrane region" description="Helical" evidence="11">
    <location>
        <begin position="428"/>
        <end position="452"/>
    </location>
</feature>
<keyword evidence="8 11" id="KW-0472">Membrane</keyword>
<sequence>MGGHRHPSDADARRLRSYESIQYLPPNSAAYRKGARSLRPAALSPGSQRWCMAALIGLTTGCVGFGLKTALFALEGGRLAVLERLATDKTMWLAALWAGSSAFALAGVAAAITAYGAPAASSSGVPEVIAYLNGITIREAFNLRTALAKFASCACAVQRPVAVTAFERFENNETSSPSCSVGAVASGLAAGPEGPMIHLGAIIGRGLSQAESAALGLNFPRAFPALRNSRDLRDHVSLGAACGVSAAFGAPIGGLLFAAEEVASFWSTELSWRVFFACAVATTTRDVLLAVGAGGFGPIRSRALVLFHITSAARRSHVLHFAAAACCGVPGGALGALFIRAQAAQAALRARWRTNDTRPKKVLEAASVALATALVFLGASFALGCDTACGDGDCHAQQLEEAYMRYWCDDRRVARGAALLLTGGEETVWAVLGAASVFSGVTRLTISLTVILYEITDDVALLLPVMFAVLVSRTVAIKLQAESLYHVLLETKSVPVLLESSDKHYDVGPGGLDVLPVTDAMSPDPKCAYTTTTATDAAALLAAARHHTFPVLRPSDGRCCGTITRDHLLAVLRRHAAERVEPAGVRAPGDGGLEGVQMPSTRERGARMPSRSGDDDGPADDGADDDDGGEDPLRLSQLQHLSSPATRPILDAREESRLLALVKGDGTPVELGSYVHASAIKVQADFSLARALILYRTLGLRAIVVVDVDNRAVGMLTRQDLLPFHVNDYRSRRADSEAATVCDGDDPTELEATAAELADLV</sequence>
<comment type="similarity">
    <text evidence="11">Belongs to the chloride channel (TC 2.A.49) family.</text>
</comment>
<evidence type="ECO:0000256" key="10">
    <source>
        <dbReference type="PROSITE-ProRule" id="PRU00703"/>
    </source>
</evidence>
<keyword evidence="5 11" id="KW-1133">Transmembrane helix</keyword>
<keyword evidence="3 11" id="KW-0812">Transmembrane</keyword>
<evidence type="ECO:0000256" key="7">
    <source>
        <dbReference type="ARBA" id="ARBA00023122"/>
    </source>
</evidence>
<evidence type="ECO:0000256" key="9">
    <source>
        <dbReference type="ARBA" id="ARBA00023214"/>
    </source>
</evidence>
<evidence type="ECO:0000256" key="4">
    <source>
        <dbReference type="ARBA" id="ARBA00022737"/>
    </source>
</evidence>
<dbReference type="PRINTS" id="PR00762">
    <property type="entry name" value="CLCHANNEL"/>
</dbReference>
<dbReference type="EMBL" id="JBBJCI010000217">
    <property type="protein sequence ID" value="KAK7240088.1"/>
    <property type="molecule type" value="Genomic_DNA"/>
</dbReference>
<dbReference type="InterPro" id="IPR051280">
    <property type="entry name" value="Cl-channel/antiporter"/>
</dbReference>
<feature type="domain" description="CBS" evidence="13">
    <location>
        <begin position="521"/>
        <end position="578"/>
    </location>
</feature>
<keyword evidence="6 11" id="KW-0406">Ion transport</keyword>
<feature type="transmembrane region" description="Helical" evidence="11">
    <location>
        <begin position="318"/>
        <end position="341"/>
    </location>
</feature>
<accession>A0ABR1FWL0</accession>
<feature type="region of interest" description="Disordered" evidence="12">
    <location>
        <begin position="582"/>
        <end position="649"/>
    </location>
</feature>
<dbReference type="InterPro" id="IPR000644">
    <property type="entry name" value="CBS_dom"/>
</dbReference>
<dbReference type="PANTHER" id="PTHR11689">
    <property type="entry name" value="CHLORIDE CHANNEL PROTEIN CLC FAMILY MEMBER"/>
    <property type="match status" value="1"/>
</dbReference>
<evidence type="ECO:0000256" key="11">
    <source>
        <dbReference type="RuleBase" id="RU361221"/>
    </source>
</evidence>
<evidence type="ECO:0000256" key="6">
    <source>
        <dbReference type="ARBA" id="ARBA00023065"/>
    </source>
</evidence>
<evidence type="ECO:0000256" key="1">
    <source>
        <dbReference type="ARBA" id="ARBA00004141"/>
    </source>
</evidence>
<evidence type="ECO:0000259" key="13">
    <source>
        <dbReference type="PROSITE" id="PS51371"/>
    </source>
</evidence>
<name>A0ABR1FWL0_AURAN</name>
<evidence type="ECO:0000313" key="14">
    <source>
        <dbReference type="EMBL" id="KAK7240088.1"/>
    </source>
</evidence>
<evidence type="ECO:0000256" key="8">
    <source>
        <dbReference type="ARBA" id="ARBA00023136"/>
    </source>
</evidence>
<evidence type="ECO:0000256" key="12">
    <source>
        <dbReference type="SAM" id="MobiDB-lite"/>
    </source>
</evidence>
<gene>
    <name evidence="14" type="ORF">SO694_00116097</name>
</gene>
<keyword evidence="2 11" id="KW-0813">Transport</keyword>
<evidence type="ECO:0000256" key="3">
    <source>
        <dbReference type="ARBA" id="ARBA00022692"/>
    </source>
</evidence>
<evidence type="ECO:0000256" key="5">
    <source>
        <dbReference type="ARBA" id="ARBA00022989"/>
    </source>
</evidence>
<feature type="transmembrane region" description="Helical" evidence="11">
    <location>
        <begin position="50"/>
        <end position="74"/>
    </location>
</feature>
<keyword evidence="9 11" id="KW-0868">Chloride</keyword>
<dbReference type="Pfam" id="PF00654">
    <property type="entry name" value="Voltage_CLC"/>
    <property type="match status" value="2"/>
</dbReference>
<dbReference type="Pfam" id="PF00571">
    <property type="entry name" value="CBS"/>
    <property type="match status" value="2"/>
</dbReference>
<feature type="transmembrane region" description="Helical" evidence="11">
    <location>
        <begin position="459"/>
        <end position="476"/>
    </location>
</feature>
<feature type="transmembrane region" description="Helical" evidence="11">
    <location>
        <begin position="236"/>
        <end position="259"/>
    </location>
</feature>
<evidence type="ECO:0000256" key="2">
    <source>
        <dbReference type="ARBA" id="ARBA00022448"/>
    </source>
</evidence>
<dbReference type="InterPro" id="IPR046342">
    <property type="entry name" value="CBS_dom_sf"/>
</dbReference>
<keyword evidence="15" id="KW-1185">Reference proteome</keyword>
<dbReference type="InterPro" id="IPR001807">
    <property type="entry name" value="ClC"/>
</dbReference>
<dbReference type="Gene3D" id="1.10.3080.10">
    <property type="entry name" value="Clc chloride channel"/>
    <property type="match status" value="2"/>
</dbReference>
<feature type="transmembrane region" description="Helical" evidence="11">
    <location>
        <begin position="362"/>
        <end position="383"/>
    </location>
</feature>
<dbReference type="PANTHER" id="PTHR11689:SF89">
    <property type="entry name" value="CHLORIDE CHANNEL PROTEIN"/>
    <property type="match status" value="1"/>
</dbReference>
<dbReference type="Proteomes" id="UP001363151">
    <property type="component" value="Unassembled WGS sequence"/>
</dbReference>
<comment type="caution">
    <text evidence="11">Lacks conserved residue(s) required for the propagation of feature annotation.</text>
</comment>
<dbReference type="SMART" id="SM00116">
    <property type="entry name" value="CBS"/>
    <property type="match status" value="2"/>
</dbReference>
<protein>
    <recommendedName>
        <fullName evidence="11">Chloride channel protein</fullName>
    </recommendedName>
</protein>
<feature type="transmembrane region" description="Helical" evidence="11">
    <location>
        <begin position="94"/>
        <end position="117"/>
    </location>
</feature>
<comment type="subcellular location">
    <subcellularLocation>
        <location evidence="1 11">Membrane</location>
        <topology evidence="1 11">Multi-pass membrane protein</topology>
    </subcellularLocation>
</comment>
<reference evidence="14 15" key="1">
    <citation type="submission" date="2024-03" db="EMBL/GenBank/DDBJ databases">
        <title>Aureococcus anophagefferens CCMP1851 and Kratosvirus quantuckense: Draft genome of a second virus-susceptible host strain in the model system.</title>
        <authorList>
            <person name="Chase E."/>
            <person name="Truchon A.R."/>
            <person name="Schepens W."/>
            <person name="Wilhelm S.W."/>
        </authorList>
    </citation>
    <scope>NUCLEOTIDE SEQUENCE [LARGE SCALE GENOMIC DNA]</scope>
    <source>
        <strain evidence="14 15">CCMP1851</strain>
    </source>
</reference>
<dbReference type="SUPFAM" id="SSF81340">
    <property type="entry name" value="Clc chloride channel"/>
    <property type="match status" value="2"/>
</dbReference>
<feature type="compositionally biased region" description="Acidic residues" evidence="12">
    <location>
        <begin position="615"/>
        <end position="630"/>
    </location>
</feature>
<dbReference type="SUPFAM" id="SSF54631">
    <property type="entry name" value="CBS-domain pair"/>
    <property type="match status" value="1"/>
</dbReference>
<feature type="compositionally biased region" description="Polar residues" evidence="12">
    <location>
        <begin position="636"/>
        <end position="645"/>
    </location>
</feature>
<keyword evidence="4" id="KW-0677">Repeat</keyword>
<dbReference type="Gene3D" id="3.10.580.10">
    <property type="entry name" value="CBS-domain"/>
    <property type="match status" value="2"/>
</dbReference>
<evidence type="ECO:0000313" key="15">
    <source>
        <dbReference type="Proteomes" id="UP001363151"/>
    </source>
</evidence>
<proteinExistence type="inferred from homology"/>
<keyword evidence="7 10" id="KW-0129">CBS domain</keyword>
<organism evidence="14 15">
    <name type="scientific">Aureococcus anophagefferens</name>
    <name type="common">Harmful bloom alga</name>
    <dbReference type="NCBI Taxonomy" id="44056"/>
    <lineage>
        <taxon>Eukaryota</taxon>
        <taxon>Sar</taxon>
        <taxon>Stramenopiles</taxon>
        <taxon>Ochrophyta</taxon>
        <taxon>Pelagophyceae</taxon>
        <taxon>Pelagomonadales</taxon>
        <taxon>Pelagomonadaceae</taxon>
        <taxon>Aureococcus</taxon>
    </lineage>
</organism>